<evidence type="ECO:0000313" key="2">
    <source>
        <dbReference type="EMBL" id="KAF9625749.1"/>
    </source>
</evidence>
<dbReference type="OrthoDB" id="4951845at2759"/>
<accession>A0A835MG11</accession>
<keyword evidence="3" id="KW-1185">Reference proteome</keyword>
<dbReference type="EMBL" id="JADFTS010000001">
    <property type="protein sequence ID" value="KAF9625749.1"/>
    <property type="molecule type" value="Genomic_DNA"/>
</dbReference>
<protein>
    <submittedName>
        <fullName evidence="2">Uncharacterized protein</fullName>
    </submittedName>
</protein>
<evidence type="ECO:0000256" key="1">
    <source>
        <dbReference type="SAM" id="Phobius"/>
    </source>
</evidence>
<evidence type="ECO:0000313" key="3">
    <source>
        <dbReference type="Proteomes" id="UP000631114"/>
    </source>
</evidence>
<proteinExistence type="predicted"/>
<feature type="transmembrane region" description="Helical" evidence="1">
    <location>
        <begin position="29"/>
        <end position="50"/>
    </location>
</feature>
<dbReference type="Proteomes" id="UP000631114">
    <property type="component" value="Unassembled WGS sequence"/>
</dbReference>
<keyword evidence="1" id="KW-0812">Transmembrane</keyword>
<organism evidence="2 3">
    <name type="scientific">Coptis chinensis</name>
    <dbReference type="NCBI Taxonomy" id="261450"/>
    <lineage>
        <taxon>Eukaryota</taxon>
        <taxon>Viridiplantae</taxon>
        <taxon>Streptophyta</taxon>
        <taxon>Embryophyta</taxon>
        <taxon>Tracheophyta</taxon>
        <taxon>Spermatophyta</taxon>
        <taxon>Magnoliopsida</taxon>
        <taxon>Ranunculales</taxon>
        <taxon>Ranunculaceae</taxon>
        <taxon>Coptidoideae</taxon>
        <taxon>Coptis</taxon>
    </lineage>
</organism>
<comment type="caution">
    <text evidence="2">The sequence shown here is derived from an EMBL/GenBank/DDBJ whole genome shotgun (WGS) entry which is preliminary data.</text>
</comment>
<name>A0A835MG11_9MAGN</name>
<keyword evidence="1" id="KW-1133">Transmembrane helix</keyword>
<dbReference type="AlphaFoldDB" id="A0A835MG11"/>
<sequence length="93" mass="10172">MVPVMIHNDKPFVNPSLLFNILVRSSPRVLLFFLLMPMIAPSLGSGLLTLMTSGSAHILLATLKAKTEEEKKTAIEGVSTGFELLEEAFEKIS</sequence>
<reference evidence="2 3" key="1">
    <citation type="submission" date="2020-10" db="EMBL/GenBank/DDBJ databases">
        <title>The Coptis chinensis genome and diversification of protoberbering-type alkaloids.</title>
        <authorList>
            <person name="Wang B."/>
            <person name="Shu S."/>
            <person name="Song C."/>
            <person name="Liu Y."/>
        </authorList>
    </citation>
    <scope>NUCLEOTIDE SEQUENCE [LARGE SCALE GENOMIC DNA]</scope>
    <source>
        <strain evidence="2">HL-2020</strain>
        <tissue evidence="2">Leaf</tissue>
    </source>
</reference>
<gene>
    <name evidence="2" type="ORF">IFM89_026711</name>
</gene>
<keyword evidence="1" id="KW-0472">Membrane</keyword>